<dbReference type="PANTHER" id="PTHR33395:SF22">
    <property type="entry name" value="REVERSE TRANSCRIPTASE DOMAIN-CONTAINING PROTEIN"/>
    <property type="match status" value="1"/>
</dbReference>
<dbReference type="OrthoDB" id="416454at2759"/>
<dbReference type="Proteomes" id="UP000269221">
    <property type="component" value="Unassembled WGS sequence"/>
</dbReference>
<name>A0A3M0KR99_HIRRU</name>
<dbReference type="GO" id="GO:0031012">
    <property type="term" value="C:extracellular matrix"/>
    <property type="evidence" value="ECO:0007669"/>
    <property type="project" value="TreeGrafter"/>
</dbReference>
<organism evidence="1 2">
    <name type="scientific">Hirundo rustica rustica</name>
    <dbReference type="NCBI Taxonomy" id="333673"/>
    <lineage>
        <taxon>Eukaryota</taxon>
        <taxon>Metazoa</taxon>
        <taxon>Chordata</taxon>
        <taxon>Craniata</taxon>
        <taxon>Vertebrata</taxon>
        <taxon>Euteleostomi</taxon>
        <taxon>Archelosauria</taxon>
        <taxon>Archosauria</taxon>
        <taxon>Dinosauria</taxon>
        <taxon>Saurischia</taxon>
        <taxon>Theropoda</taxon>
        <taxon>Coelurosauria</taxon>
        <taxon>Aves</taxon>
        <taxon>Neognathae</taxon>
        <taxon>Neoaves</taxon>
        <taxon>Telluraves</taxon>
        <taxon>Australaves</taxon>
        <taxon>Passeriformes</taxon>
        <taxon>Sylvioidea</taxon>
        <taxon>Hirundinidae</taxon>
        <taxon>Hirundo</taxon>
    </lineage>
</organism>
<dbReference type="EMBL" id="QRBI01000104">
    <property type="protein sequence ID" value="RMC15151.1"/>
    <property type="molecule type" value="Genomic_DNA"/>
</dbReference>
<dbReference type="GO" id="GO:0061343">
    <property type="term" value="P:cell adhesion involved in heart morphogenesis"/>
    <property type="evidence" value="ECO:0007669"/>
    <property type="project" value="TreeGrafter"/>
</dbReference>
<comment type="caution">
    <text evidence="1">The sequence shown here is derived from an EMBL/GenBank/DDBJ whole genome shotgun (WGS) entry which is preliminary data.</text>
</comment>
<gene>
    <name evidence="1" type="ORF">DUI87_07333</name>
</gene>
<sequence>MHRAGSEQEELEAVVQQEGFDVVTITETCKSVDITKLEEYVDLLEGRMALQRDLEWLERWAESSRMKFVFSIRISCPQDTQLPDMEVVDGQSEAPIVKDKMVSDLLCQLDTHRSMGPDVIHPKVMRELAEIFAKTLSIIYQQSYLTREVPADWRSADVTPIYKNGWKNDLGSYRPVSLTSALGKVLEEIIPSAITWYIQHTQGINPRQQI</sequence>
<proteinExistence type="predicted"/>
<accession>A0A3M0KR99</accession>
<dbReference type="GO" id="GO:0007508">
    <property type="term" value="P:larval heart development"/>
    <property type="evidence" value="ECO:0007669"/>
    <property type="project" value="TreeGrafter"/>
</dbReference>
<dbReference type="STRING" id="333673.A0A3M0KR99"/>
<keyword evidence="2" id="KW-1185">Reference proteome</keyword>
<dbReference type="AlphaFoldDB" id="A0A3M0KR99"/>
<protein>
    <recommendedName>
        <fullName evidence="3">Reverse transcriptase domain-containing protein</fullName>
    </recommendedName>
</protein>
<evidence type="ECO:0000313" key="1">
    <source>
        <dbReference type="EMBL" id="RMC15151.1"/>
    </source>
</evidence>
<evidence type="ECO:0008006" key="3">
    <source>
        <dbReference type="Google" id="ProtNLM"/>
    </source>
</evidence>
<reference evidence="1 2" key="1">
    <citation type="submission" date="2018-07" db="EMBL/GenBank/DDBJ databases">
        <title>A high quality draft genome assembly of the barn swallow (H. rustica rustica).</title>
        <authorList>
            <person name="Formenti G."/>
            <person name="Chiara M."/>
            <person name="Poveda L."/>
            <person name="Francoijs K.-J."/>
            <person name="Bonisoli-Alquati A."/>
            <person name="Canova L."/>
            <person name="Gianfranceschi L."/>
            <person name="Horner D.S."/>
            <person name="Saino N."/>
        </authorList>
    </citation>
    <scope>NUCLEOTIDE SEQUENCE [LARGE SCALE GENOMIC DNA]</scope>
    <source>
        <strain evidence="1">Chelidonia</strain>
        <tissue evidence="1">Blood</tissue>
    </source>
</reference>
<dbReference type="PANTHER" id="PTHR33395">
    <property type="entry name" value="TRANSCRIPTASE, PUTATIVE-RELATED-RELATED"/>
    <property type="match status" value="1"/>
</dbReference>
<evidence type="ECO:0000313" key="2">
    <source>
        <dbReference type="Proteomes" id="UP000269221"/>
    </source>
</evidence>